<comment type="caution">
    <text evidence="2">The sequence shown here is derived from an EMBL/GenBank/DDBJ whole genome shotgun (WGS) entry which is preliminary data.</text>
</comment>
<dbReference type="Proteomes" id="UP000606730">
    <property type="component" value="Unassembled WGS sequence"/>
</dbReference>
<name>A0A917AGV8_9RHOB</name>
<dbReference type="InterPro" id="IPR011600">
    <property type="entry name" value="Pept_C14_caspase"/>
</dbReference>
<dbReference type="EMBL" id="BMKN01000002">
    <property type="protein sequence ID" value="GGE51929.1"/>
    <property type="molecule type" value="Genomic_DNA"/>
</dbReference>
<proteinExistence type="predicted"/>
<dbReference type="InterPro" id="IPR029030">
    <property type="entry name" value="Caspase-like_dom_sf"/>
</dbReference>
<dbReference type="GO" id="GO:0006508">
    <property type="term" value="P:proteolysis"/>
    <property type="evidence" value="ECO:0007669"/>
    <property type="project" value="InterPro"/>
</dbReference>
<dbReference type="Gene3D" id="3.40.50.1460">
    <property type="match status" value="1"/>
</dbReference>
<feature type="domain" description="Caspase family p20" evidence="1">
    <location>
        <begin position="12"/>
        <end position="143"/>
    </location>
</feature>
<evidence type="ECO:0000259" key="1">
    <source>
        <dbReference type="PROSITE" id="PS50208"/>
    </source>
</evidence>
<dbReference type="Pfam" id="PF00656">
    <property type="entry name" value="Peptidase_C14"/>
    <property type="match status" value="1"/>
</dbReference>
<dbReference type="PANTHER" id="PTHR22576">
    <property type="entry name" value="MUCOSA ASSOCIATED LYMPHOID TISSUE LYMPHOMA TRANSLOCATION PROTEIN 1/PARACASPASE"/>
    <property type="match status" value="1"/>
</dbReference>
<dbReference type="InterPro" id="IPR052039">
    <property type="entry name" value="Caspase-related_regulators"/>
</dbReference>
<dbReference type="SUPFAM" id="SSF52129">
    <property type="entry name" value="Caspase-like"/>
    <property type="match status" value="1"/>
</dbReference>
<organism evidence="2 3">
    <name type="scientific">Actibacterium pelagium</name>
    <dbReference type="NCBI Taxonomy" id="2029103"/>
    <lineage>
        <taxon>Bacteria</taxon>
        <taxon>Pseudomonadati</taxon>
        <taxon>Pseudomonadota</taxon>
        <taxon>Alphaproteobacteria</taxon>
        <taxon>Rhodobacterales</taxon>
        <taxon>Roseobacteraceae</taxon>
        <taxon>Actibacterium</taxon>
    </lineage>
</organism>
<gene>
    <name evidence="2" type="ORF">GCM10011517_19560</name>
</gene>
<dbReference type="AlphaFoldDB" id="A0A917AGV8"/>
<reference evidence="2" key="2">
    <citation type="submission" date="2020-09" db="EMBL/GenBank/DDBJ databases">
        <authorList>
            <person name="Sun Q."/>
            <person name="Zhou Y."/>
        </authorList>
    </citation>
    <scope>NUCLEOTIDE SEQUENCE</scope>
    <source>
        <strain evidence="2">CGMCC 1.16012</strain>
    </source>
</reference>
<dbReference type="PROSITE" id="PS50208">
    <property type="entry name" value="CASPASE_P20"/>
    <property type="match status" value="1"/>
</dbReference>
<dbReference type="InterPro" id="IPR001309">
    <property type="entry name" value="Pept_C14_p20"/>
</dbReference>
<keyword evidence="3" id="KW-1185">Reference proteome</keyword>
<evidence type="ECO:0000313" key="2">
    <source>
        <dbReference type="EMBL" id="GGE51929.1"/>
    </source>
</evidence>
<dbReference type="PANTHER" id="PTHR22576:SF37">
    <property type="entry name" value="MUCOSA-ASSOCIATED LYMPHOID TISSUE LYMPHOMA TRANSLOCATION PROTEIN 1"/>
    <property type="match status" value="1"/>
</dbReference>
<reference evidence="2" key="1">
    <citation type="journal article" date="2014" name="Int. J. Syst. Evol. Microbiol.">
        <title>Complete genome sequence of Corynebacterium casei LMG S-19264T (=DSM 44701T), isolated from a smear-ripened cheese.</title>
        <authorList>
            <consortium name="US DOE Joint Genome Institute (JGI-PGF)"/>
            <person name="Walter F."/>
            <person name="Albersmeier A."/>
            <person name="Kalinowski J."/>
            <person name="Ruckert C."/>
        </authorList>
    </citation>
    <scope>NUCLEOTIDE SEQUENCE</scope>
    <source>
        <strain evidence="2">CGMCC 1.16012</strain>
    </source>
</reference>
<dbReference type="GO" id="GO:0004197">
    <property type="term" value="F:cysteine-type endopeptidase activity"/>
    <property type="evidence" value="ECO:0007669"/>
    <property type="project" value="InterPro"/>
</dbReference>
<evidence type="ECO:0000313" key="3">
    <source>
        <dbReference type="Proteomes" id="UP000606730"/>
    </source>
</evidence>
<sequence>MFGVIASAASAGERVALLIGNSIYDRPEMSLRNPSNDVDALGATLRALGFTTYEAVDQDLSGMEAALSAFADQANGAEMALFFYAGHGVQIGGDNLLIGTELQALDTDMVRRSSLPMSRVREALAAANPEIGILMLDACRNNPFSDAGLVDKGLVRTRGGVGLLVAYATDPGNVAYDGVGENSVFTEALLKHLSTPGIDLRLVLGRVRQQVVLETRGQQVPWVEEAVLGEHYLVPAIATTAGEDPFKAEIDRWRQIAASTDTADFQDYLIAFPDGMFASFASDRIKALVKPDRMSGEGNSLGLLASSDPTQVADALTALGLLPSQNPLTRAVEADLVPALDSYRAQLPDPGGASAQQLFTDATRVSMFLAATTLQRIRTDIVALRSVEGTLGIAEDALNKIRDIAEANEAAKPILEQAEKDVGDIRLARADILRRLDNSRSYYDDILKRAVSFVPEEASPALIGGVDRSRNIGQTNRQLLSDANLFLKHVKDSDEATKGSYSWLTDLISEN</sequence>
<accession>A0A917AGV8</accession>
<protein>
    <recommendedName>
        <fullName evidence="1">Caspase family p20 domain-containing protein</fullName>
    </recommendedName>
</protein>